<dbReference type="PIRSF" id="PIRSF002599">
    <property type="entry name" value="Cold_shock_A"/>
    <property type="match status" value="1"/>
</dbReference>
<organism evidence="2 3">
    <name type="scientific">Aquibacillus rhizosphaerae</name>
    <dbReference type="NCBI Taxonomy" id="3051431"/>
    <lineage>
        <taxon>Bacteria</taxon>
        <taxon>Bacillati</taxon>
        <taxon>Bacillota</taxon>
        <taxon>Bacilli</taxon>
        <taxon>Bacillales</taxon>
        <taxon>Bacillaceae</taxon>
        <taxon>Aquibacillus</taxon>
    </lineage>
</organism>
<dbReference type="EMBL" id="JASTZU010000032">
    <property type="protein sequence ID" value="MDL4840638.1"/>
    <property type="molecule type" value="Genomic_DNA"/>
</dbReference>
<dbReference type="Pfam" id="PF06961">
    <property type="entry name" value="DUF1294"/>
    <property type="match status" value="1"/>
</dbReference>
<feature type="transmembrane region" description="Helical" evidence="1">
    <location>
        <begin position="6"/>
        <end position="24"/>
    </location>
</feature>
<reference evidence="2 3" key="1">
    <citation type="submission" date="2023-06" db="EMBL/GenBank/DDBJ databases">
        <title>Aquibacillus rhizosphaerae LR5S19.</title>
        <authorList>
            <person name="Sun J.-Q."/>
        </authorList>
    </citation>
    <scope>NUCLEOTIDE SEQUENCE [LARGE SCALE GENOMIC DNA]</scope>
    <source>
        <strain evidence="2 3">LR5S19</strain>
    </source>
</reference>
<name>A0ABT7L447_9BACI</name>
<dbReference type="RefSeq" id="WP_285931743.1">
    <property type="nucleotide sequence ID" value="NZ_JASTZU010000032.1"/>
</dbReference>
<keyword evidence="3" id="KW-1185">Reference proteome</keyword>
<keyword evidence="1" id="KW-0472">Membrane</keyword>
<dbReference type="InterPro" id="IPR010718">
    <property type="entry name" value="DUF1294"/>
</dbReference>
<keyword evidence="1" id="KW-0812">Transmembrane</keyword>
<evidence type="ECO:0000313" key="2">
    <source>
        <dbReference type="EMBL" id="MDL4840638.1"/>
    </source>
</evidence>
<comment type="caution">
    <text evidence="2">The sequence shown here is derived from an EMBL/GenBank/DDBJ whole genome shotgun (WGS) entry which is preliminary data.</text>
</comment>
<proteinExistence type="predicted"/>
<feature type="transmembrane region" description="Helical" evidence="1">
    <location>
        <begin position="40"/>
        <end position="59"/>
    </location>
</feature>
<dbReference type="Proteomes" id="UP001235343">
    <property type="component" value="Unassembled WGS sequence"/>
</dbReference>
<protein>
    <submittedName>
        <fullName evidence="2">DUF1294 domain-containing protein</fullName>
    </submittedName>
</protein>
<dbReference type="InterPro" id="IPR012156">
    <property type="entry name" value="Cold_shock_CspA"/>
</dbReference>
<evidence type="ECO:0000256" key="1">
    <source>
        <dbReference type="SAM" id="Phobius"/>
    </source>
</evidence>
<feature type="transmembrane region" description="Helical" evidence="1">
    <location>
        <begin position="71"/>
        <end position="88"/>
    </location>
</feature>
<gene>
    <name evidence="2" type="ORF">QQS35_09280</name>
</gene>
<evidence type="ECO:0000313" key="3">
    <source>
        <dbReference type="Proteomes" id="UP001235343"/>
    </source>
</evidence>
<accession>A0ABT7L447</accession>
<sequence length="89" mass="10321">MEILSFTLIYLFTMNLLAYILMGIDKKRSKNNEWRISEKTLWSVSVIGGAIGTLVAMKYFRHKTKHASFKYGIPLICVTHIVIFFYSVI</sequence>
<keyword evidence="1" id="KW-1133">Transmembrane helix</keyword>